<gene>
    <name evidence="3" type="ORF">EMPS_11459</name>
</gene>
<evidence type="ECO:0008006" key="5">
    <source>
        <dbReference type="Google" id="ProtNLM"/>
    </source>
</evidence>
<evidence type="ECO:0000313" key="3">
    <source>
        <dbReference type="EMBL" id="GJJ79100.1"/>
    </source>
</evidence>
<reference evidence="3" key="2">
    <citation type="journal article" date="2022" name="Microbiol. Resour. Announc.">
        <title>Whole-Genome Sequence of Entomortierella parvispora E1425, a Mucoromycotan Fungus Associated with Burkholderiaceae-Related Endosymbiotic Bacteria.</title>
        <authorList>
            <person name="Herlambang A."/>
            <person name="Guo Y."/>
            <person name="Takashima Y."/>
            <person name="Narisawa K."/>
            <person name="Ohta H."/>
            <person name="Nishizawa T."/>
        </authorList>
    </citation>
    <scope>NUCLEOTIDE SEQUENCE</scope>
    <source>
        <strain evidence="3">E1425</strain>
    </source>
</reference>
<reference evidence="3" key="1">
    <citation type="submission" date="2021-11" db="EMBL/GenBank/DDBJ databases">
        <authorList>
            <person name="Herlambang A."/>
            <person name="Guo Y."/>
            <person name="Takashima Y."/>
            <person name="Nishizawa T."/>
        </authorList>
    </citation>
    <scope>NUCLEOTIDE SEQUENCE</scope>
    <source>
        <strain evidence="3">E1425</strain>
    </source>
</reference>
<dbReference type="OrthoDB" id="406156at2759"/>
<dbReference type="Gene3D" id="2.60.120.330">
    <property type="entry name" value="B-lactam Antibiotic, Isopenicillin N Synthase, Chain"/>
    <property type="match status" value="1"/>
</dbReference>
<dbReference type="SUPFAM" id="SSF51197">
    <property type="entry name" value="Clavaminate synthase-like"/>
    <property type="match status" value="1"/>
</dbReference>
<dbReference type="Pfam" id="PF03171">
    <property type="entry name" value="2OG-FeII_Oxy"/>
    <property type="match status" value="1"/>
</dbReference>
<feature type="domain" description="Isopenicillin N synthase-like Fe(2+) 2OG dioxygenase" evidence="1">
    <location>
        <begin position="164"/>
        <end position="233"/>
    </location>
</feature>
<dbReference type="InterPro" id="IPR026992">
    <property type="entry name" value="DIOX_N"/>
</dbReference>
<dbReference type="PANTHER" id="PTHR47990">
    <property type="entry name" value="2-OXOGLUTARATE (2OG) AND FE(II)-DEPENDENT OXYGENASE SUPERFAMILY PROTEIN-RELATED"/>
    <property type="match status" value="1"/>
</dbReference>
<evidence type="ECO:0000313" key="4">
    <source>
        <dbReference type="Proteomes" id="UP000827284"/>
    </source>
</evidence>
<accession>A0A9P3HM42</accession>
<dbReference type="InterPro" id="IPR050231">
    <property type="entry name" value="Iron_ascorbate_oxido_reductase"/>
</dbReference>
<feature type="domain" description="Non-haem dioxygenase N-terminal" evidence="2">
    <location>
        <begin position="16"/>
        <end position="104"/>
    </location>
</feature>
<dbReference type="AlphaFoldDB" id="A0A9P3HM42"/>
<dbReference type="InterPro" id="IPR044861">
    <property type="entry name" value="IPNS-like_FE2OG_OXY"/>
</dbReference>
<dbReference type="Pfam" id="PF14226">
    <property type="entry name" value="DIOX_N"/>
    <property type="match status" value="1"/>
</dbReference>
<organism evidence="3 4">
    <name type="scientific">Entomortierella parvispora</name>
    <dbReference type="NCBI Taxonomy" id="205924"/>
    <lineage>
        <taxon>Eukaryota</taxon>
        <taxon>Fungi</taxon>
        <taxon>Fungi incertae sedis</taxon>
        <taxon>Mucoromycota</taxon>
        <taxon>Mortierellomycotina</taxon>
        <taxon>Mortierellomycetes</taxon>
        <taxon>Mortierellales</taxon>
        <taxon>Mortierellaceae</taxon>
        <taxon>Entomortierella</taxon>
    </lineage>
</organism>
<evidence type="ECO:0000259" key="2">
    <source>
        <dbReference type="Pfam" id="PF14226"/>
    </source>
</evidence>
<dbReference type="Proteomes" id="UP000827284">
    <property type="component" value="Unassembled WGS sequence"/>
</dbReference>
<keyword evidence="4" id="KW-1185">Reference proteome</keyword>
<evidence type="ECO:0000259" key="1">
    <source>
        <dbReference type="Pfam" id="PF03171"/>
    </source>
</evidence>
<sequence length="233" mass="26068">MLNNGSTTPLDPNTFIPVIDFSLFKSDAVECARHVLEASQNIGFFYLKNHGVSQDLIAEMFDASEAYFDQPVKVKAQCMMRPDNGGYTTMKSEKAFQFHKLSVGEKNLAEIFSRGDKGLQLKVGQFFQDLDDLSRKVMECFARGGRHYSDKAHTWDENSPNTLRFLHYPSQPVDPNSPLAGSHTDYGSVTLLIQKDIPGLEVQASRTHKNVPWVPAPVIPNTILVNIGDHLQL</sequence>
<dbReference type="InterPro" id="IPR027443">
    <property type="entry name" value="IPNS-like_sf"/>
</dbReference>
<protein>
    <recommendedName>
        <fullName evidence="5">Fe2OG dioxygenase domain-containing protein</fullName>
    </recommendedName>
</protein>
<proteinExistence type="predicted"/>
<dbReference type="EMBL" id="BQFW01000015">
    <property type="protein sequence ID" value="GJJ79100.1"/>
    <property type="molecule type" value="Genomic_DNA"/>
</dbReference>
<name>A0A9P3HM42_9FUNG</name>
<comment type="caution">
    <text evidence="3">The sequence shown here is derived from an EMBL/GenBank/DDBJ whole genome shotgun (WGS) entry which is preliminary data.</text>
</comment>